<protein>
    <submittedName>
        <fullName evidence="1">DUF580-domain-containing protein</fullName>
    </submittedName>
</protein>
<accession>A0ACD3BBJ2</accession>
<dbReference type="EMBL" id="ML208263">
    <property type="protein sequence ID" value="TFK75448.1"/>
    <property type="molecule type" value="Genomic_DNA"/>
</dbReference>
<organism evidence="1 2">
    <name type="scientific">Pluteus cervinus</name>
    <dbReference type="NCBI Taxonomy" id="181527"/>
    <lineage>
        <taxon>Eukaryota</taxon>
        <taxon>Fungi</taxon>
        <taxon>Dikarya</taxon>
        <taxon>Basidiomycota</taxon>
        <taxon>Agaricomycotina</taxon>
        <taxon>Agaricomycetes</taxon>
        <taxon>Agaricomycetidae</taxon>
        <taxon>Agaricales</taxon>
        <taxon>Pluteineae</taxon>
        <taxon>Pluteaceae</taxon>
        <taxon>Pluteus</taxon>
    </lineage>
</organism>
<sequence length="523" mass="57400">MNLRTCSKLVFPNHRMAQYFQRPYPGPIPDYPGNYYSSSPPQQYFAISEGKSQYQDELYRPQKKINDPIFLILFVLQFLGFAGISVIVILDWVKRGGTGAGLGKPGTKNELHITLNEDTIFLLLLVTAAALLLSIAYMILTRIFTRAVMHVTLVLSILLNVALCAFFWITKVYIAAVVFTIIALLSVFSYWGMKKFIPFSSLLLQVVMDVSKHHMSVFVVAFVALIAQAAMAVWFTFTAIATYIKFTPGTPACSTDPSSCSTGKVIGLVVFELISFMWTSQVIGNVALSTVAGGPYGTWYYFGPKNQGQMPNHPTLSAFGRAMSVSLGSIAFGSLIVTLLEVIRMVLNAVENNASADGHPVEMCLACCASCFVGILESMVEYFNKYAYIEIALFGKAYIPAAKDTWRMFKDRGMTALINDSLVSMTMLWGAYAVGCLSSLLAFLYLRITAPAYNTSGDYTIPVVVFAFLIAVMCSLTMTSSIDAGVSTIFVGLGTDPQVLAERAPVLFNMIAEHYPEVVRPVV</sequence>
<dbReference type="Proteomes" id="UP000308600">
    <property type="component" value="Unassembled WGS sequence"/>
</dbReference>
<keyword evidence="2" id="KW-1185">Reference proteome</keyword>
<evidence type="ECO:0000313" key="2">
    <source>
        <dbReference type="Proteomes" id="UP000308600"/>
    </source>
</evidence>
<proteinExistence type="predicted"/>
<evidence type="ECO:0000313" key="1">
    <source>
        <dbReference type="EMBL" id="TFK75448.1"/>
    </source>
</evidence>
<name>A0ACD3BBJ2_9AGAR</name>
<gene>
    <name evidence="1" type="ORF">BDN72DRAFT_955052</name>
</gene>
<reference evidence="1 2" key="1">
    <citation type="journal article" date="2019" name="Nat. Ecol. Evol.">
        <title>Megaphylogeny resolves global patterns of mushroom evolution.</title>
        <authorList>
            <person name="Varga T."/>
            <person name="Krizsan K."/>
            <person name="Foldi C."/>
            <person name="Dima B."/>
            <person name="Sanchez-Garcia M."/>
            <person name="Sanchez-Ramirez S."/>
            <person name="Szollosi G.J."/>
            <person name="Szarkandi J.G."/>
            <person name="Papp V."/>
            <person name="Albert L."/>
            <person name="Andreopoulos W."/>
            <person name="Angelini C."/>
            <person name="Antonin V."/>
            <person name="Barry K.W."/>
            <person name="Bougher N.L."/>
            <person name="Buchanan P."/>
            <person name="Buyck B."/>
            <person name="Bense V."/>
            <person name="Catcheside P."/>
            <person name="Chovatia M."/>
            <person name="Cooper J."/>
            <person name="Damon W."/>
            <person name="Desjardin D."/>
            <person name="Finy P."/>
            <person name="Geml J."/>
            <person name="Haridas S."/>
            <person name="Hughes K."/>
            <person name="Justo A."/>
            <person name="Karasinski D."/>
            <person name="Kautmanova I."/>
            <person name="Kiss B."/>
            <person name="Kocsube S."/>
            <person name="Kotiranta H."/>
            <person name="LaButti K.M."/>
            <person name="Lechner B.E."/>
            <person name="Liimatainen K."/>
            <person name="Lipzen A."/>
            <person name="Lukacs Z."/>
            <person name="Mihaltcheva S."/>
            <person name="Morgado L.N."/>
            <person name="Niskanen T."/>
            <person name="Noordeloos M.E."/>
            <person name="Ohm R.A."/>
            <person name="Ortiz-Santana B."/>
            <person name="Ovrebo C."/>
            <person name="Racz N."/>
            <person name="Riley R."/>
            <person name="Savchenko A."/>
            <person name="Shiryaev A."/>
            <person name="Soop K."/>
            <person name="Spirin V."/>
            <person name="Szebenyi C."/>
            <person name="Tomsovsky M."/>
            <person name="Tulloss R.E."/>
            <person name="Uehling J."/>
            <person name="Grigoriev I.V."/>
            <person name="Vagvolgyi C."/>
            <person name="Papp T."/>
            <person name="Martin F.M."/>
            <person name="Miettinen O."/>
            <person name="Hibbett D.S."/>
            <person name="Nagy L.G."/>
        </authorList>
    </citation>
    <scope>NUCLEOTIDE SEQUENCE [LARGE SCALE GENOMIC DNA]</scope>
    <source>
        <strain evidence="1 2">NL-1719</strain>
    </source>
</reference>